<name>A0ACB9ADN3_ARCLA</name>
<accession>A0ACB9ADN3</accession>
<reference evidence="1 2" key="2">
    <citation type="journal article" date="2022" name="Mol. Ecol. Resour.">
        <title>The genomes of chicory, endive, great burdock and yacon provide insights into Asteraceae paleo-polyploidization history and plant inulin production.</title>
        <authorList>
            <person name="Fan W."/>
            <person name="Wang S."/>
            <person name="Wang H."/>
            <person name="Wang A."/>
            <person name="Jiang F."/>
            <person name="Liu H."/>
            <person name="Zhao H."/>
            <person name="Xu D."/>
            <person name="Zhang Y."/>
        </authorList>
    </citation>
    <scope>NUCLEOTIDE SEQUENCE [LARGE SCALE GENOMIC DNA]</scope>
    <source>
        <strain evidence="2">cv. Niubang</strain>
    </source>
</reference>
<dbReference type="EMBL" id="CM042054">
    <property type="protein sequence ID" value="KAI3707724.1"/>
    <property type="molecule type" value="Genomic_DNA"/>
</dbReference>
<comment type="caution">
    <text evidence="1">The sequence shown here is derived from an EMBL/GenBank/DDBJ whole genome shotgun (WGS) entry which is preliminary data.</text>
</comment>
<organism evidence="1 2">
    <name type="scientific">Arctium lappa</name>
    <name type="common">Greater burdock</name>
    <name type="synonym">Lappa major</name>
    <dbReference type="NCBI Taxonomy" id="4217"/>
    <lineage>
        <taxon>Eukaryota</taxon>
        <taxon>Viridiplantae</taxon>
        <taxon>Streptophyta</taxon>
        <taxon>Embryophyta</taxon>
        <taxon>Tracheophyta</taxon>
        <taxon>Spermatophyta</taxon>
        <taxon>Magnoliopsida</taxon>
        <taxon>eudicotyledons</taxon>
        <taxon>Gunneridae</taxon>
        <taxon>Pentapetalae</taxon>
        <taxon>asterids</taxon>
        <taxon>campanulids</taxon>
        <taxon>Asterales</taxon>
        <taxon>Asteraceae</taxon>
        <taxon>Carduoideae</taxon>
        <taxon>Cardueae</taxon>
        <taxon>Arctiinae</taxon>
        <taxon>Arctium</taxon>
    </lineage>
</organism>
<proteinExistence type="predicted"/>
<protein>
    <submittedName>
        <fullName evidence="1">Uncharacterized protein</fullName>
    </submittedName>
</protein>
<dbReference type="Proteomes" id="UP001055879">
    <property type="component" value="Linkage Group LG08"/>
</dbReference>
<gene>
    <name evidence="1" type="ORF">L6452_26353</name>
</gene>
<keyword evidence="2" id="KW-1185">Reference proteome</keyword>
<sequence length="541" mass="61443">MASHFYISGFTPSCYIKKHRLVEAPRRFLFSSECVAKGNGRIGVRVSSSSDGGDSYLGMWRKAMDNERKEMKIAIAAGKEEEESLETKSSEFLKILQVPTEERDRVQRTQVIDRAAAAIAVVSTLLREEEKMNNSYLDNNNGDDEEGLDAIIGDQQQQGSAGTGTPGPNFWSWVPPADSNVDDGAESAPSRKTSTSLSQPNPVMELEPSSSYLPLPFESNYLPPFQSLMEVEKEDSVLEENPPQLREENEVDNLFSTHAQDAAHALAQVVDPVSCEGTNAQGSKWWKETGTEVRPDGVVCKWTLTRVVSADKTVEWEEKYWEAADDLGYKELGSEKSGRDVAGNVWREFWKESMSQIEGCLHIEKTADKWGKNGKGDEWQEKWFEHYGAGQADKWAHKWCTIDPTTHLEPGHAHVWHERWGETYDGQGGSVKYTDKWAERSEGDGWTKWGDKWDEHFDPNGHGVKQGETWWEGKHGERWNKTWGEGHNGSGWVHKYGKSSSGEHWDTHVQQDTWYERYPHYGFYHCFENSVPLRQVKKPSD</sequence>
<evidence type="ECO:0000313" key="2">
    <source>
        <dbReference type="Proteomes" id="UP001055879"/>
    </source>
</evidence>
<reference evidence="2" key="1">
    <citation type="journal article" date="2022" name="Mol. Ecol. Resour.">
        <title>The genomes of chicory, endive, great burdock and yacon provide insights into Asteraceae palaeo-polyploidization history and plant inulin production.</title>
        <authorList>
            <person name="Fan W."/>
            <person name="Wang S."/>
            <person name="Wang H."/>
            <person name="Wang A."/>
            <person name="Jiang F."/>
            <person name="Liu H."/>
            <person name="Zhao H."/>
            <person name="Xu D."/>
            <person name="Zhang Y."/>
        </authorList>
    </citation>
    <scope>NUCLEOTIDE SEQUENCE [LARGE SCALE GENOMIC DNA]</scope>
    <source>
        <strain evidence="2">cv. Niubang</strain>
    </source>
</reference>
<evidence type="ECO:0000313" key="1">
    <source>
        <dbReference type="EMBL" id="KAI3707724.1"/>
    </source>
</evidence>